<organism evidence="9 10">
    <name type="scientific">Salegentibacter agarivorans</name>
    <dbReference type="NCBI Taxonomy" id="345907"/>
    <lineage>
        <taxon>Bacteria</taxon>
        <taxon>Pseudomonadati</taxon>
        <taxon>Bacteroidota</taxon>
        <taxon>Flavobacteriia</taxon>
        <taxon>Flavobacteriales</taxon>
        <taxon>Flavobacteriaceae</taxon>
        <taxon>Salegentibacter</taxon>
    </lineage>
</organism>
<evidence type="ECO:0000256" key="6">
    <source>
        <dbReference type="RuleBase" id="RU000489"/>
    </source>
</evidence>
<dbReference type="RefSeq" id="WP_093302187.1">
    <property type="nucleotide sequence ID" value="NZ_FOOH01000001.1"/>
</dbReference>
<dbReference type="SUPFAM" id="SSF51445">
    <property type="entry name" value="(Trans)glycosidases"/>
    <property type="match status" value="1"/>
</dbReference>
<evidence type="ECO:0000256" key="5">
    <source>
        <dbReference type="ARBA" id="ARBA00023295"/>
    </source>
</evidence>
<dbReference type="AlphaFoldDB" id="A0A1I2K400"/>
<evidence type="ECO:0000256" key="1">
    <source>
        <dbReference type="ARBA" id="ARBA00000822"/>
    </source>
</evidence>
<reference evidence="10" key="1">
    <citation type="submission" date="2016-10" db="EMBL/GenBank/DDBJ databases">
        <authorList>
            <person name="Varghese N."/>
            <person name="Submissions S."/>
        </authorList>
    </citation>
    <scope>NUCLEOTIDE SEQUENCE [LARGE SCALE GENOMIC DNA]</scope>
    <source>
        <strain evidence="10">DSM 23515</strain>
    </source>
</reference>
<evidence type="ECO:0000256" key="3">
    <source>
        <dbReference type="ARBA" id="ARBA00022801"/>
    </source>
</evidence>
<dbReference type="Gene3D" id="3.10.50.10">
    <property type="match status" value="1"/>
</dbReference>
<dbReference type="GO" id="GO:0008061">
    <property type="term" value="F:chitin binding"/>
    <property type="evidence" value="ECO:0007669"/>
    <property type="project" value="InterPro"/>
</dbReference>
<comment type="similarity">
    <text evidence="7">Belongs to the glycosyl hydrolase 18 family.</text>
</comment>
<keyword evidence="5 6" id="KW-0326">Glycosidase</keyword>
<dbReference type="InterPro" id="IPR001579">
    <property type="entry name" value="Glyco_hydro_18_chit_AS"/>
</dbReference>
<dbReference type="PANTHER" id="PTHR11177:SF317">
    <property type="entry name" value="CHITINASE 12-RELATED"/>
    <property type="match status" value="1"/>
</dbReference>
<evidence type="ECO:0000313" key="10">
    <source>
        <dbReference type="Proteomes" id="UP000199116"/>
    </source>
</evidence>
<dbReference type="InterPro" id="IPR001223">
    <property type="entry name" value="Glyco_hydro18_cat"/>
</dbReference>
<accession>A0A1I2K400</accession>
<evidence type="ECO:0000313" key="9">
    <source>
        <dbReference type="EMBL" id="SFF59646.1"/>
    </source>
</evidence>
<dbReference type="InterPro" id="IPR029070">
    <property type="entry name" value="Chitinase_insertion_sf"/>
</dbReference>
<evidence type="ECO:0000256" key="7">
    <source>
        <dbReference type="RuleBase" id="RU004453"/>
    </source>
</evidence>
<dbReference type="GO" id="GO:0008843">
    <property type="term" value="F:endochitinase activity"/>
    <property type="evidence" value="ECO:0007669"/>
    <property type="project" value="UniProtKB-EC"/>
</dbReference>
<dbReference type="SUPFAM" id="SSF54556">
    <property type="entry name" value="Chitinase insertion domain"/>
    <property type="match status" value="1"/>
</dbReference>
<protein>
    <recommendedName>
        <fullName evidence="2">chitinase</fullName>
        <ecNumber evidence="2">3.2.1.14</ecNumber>
    </recommendedName>
</protein>
<proteinExistence type="inferred from homology"/>
<keyword evidence="4" id="KW-0624">Polysaccharide degradation</keyword>
<comment type="catalytic activity">
    <reaction evidence="1">
        <text>Random endo-hydrolysis of N-acetyl-beta-D-glucosaminide (1-&gt;4)-beta-linkages in chitin and chitodextrins.</text>
        <dbReference type="EC" id="3.2.1.14"/>
    </reaction>
</comment>
<dbReference type="EMBL" id="FOOH01000001">
    <property type="protein sequence ID" value="SFF59646.1"/>
    <property type="molecule type" value="Genomic_DNA"/>
</dbReference>
<evidence type="ECO:0000256" key="2">
    <source>
        <dbReference type="ARBA" id="ARBA00012729"/>
    </source>
</evidence>
<dbReference type="InterPro" id="IPR011583">
    <property type="entry name" value="Chitinase_II/V-like_cat"/>
</dbReference>
<dbReference type="GO" id="GO:0006032">
    <property type="term" value="P:chitin catabolic process"/>
    <property type="evidence" value="ECO:0007669"/>
    <property type="project" value="UniProtKB-KW"/>
</dbReference>
<dbReference type="PANTHER" id="PTHR11177">
    <property type="entry name" value="CHITINASE"/>
    <property type="match status" value="1"/>
</dbReference>
<dbReference type="Gene3D" id="3.20.20.80">
    <property type="entry name" value="Glycosidases"/>
    <property type="match status" value="1"/>
</dbReference>
<dbReference type="GO" id="GO:0005975">
    <property type="term" value="P:carbohydrate metabolic process"/>
    <property type="evidence" value="ECO:0007669"/>
    <property type="project" value="InterPro"/>
</dbReference>
<dbReference type="SMART" id="SM00636">
    <property type="entry name" value="Glyco_18"/>
    <property type="match status" value="1"/>
</dbReference>
<dbReference type="CDD" id="cd06548">
    <property type="entry name" value="GH18_chitinase"/>
    <property type="match status" value="1"/>
</dbReference>
<dbReference type="InterPro" id="IPR050314">
    <property type="entry name" value="Glycosyl_Hydrlase_18"/>
</dbReference>
<evidence type="ECO:0000256" key="4">
    <source>
        <dbReference type="ARBA" id="ARBA00023024"/>
    </source>
</evidence>
<feature type="domain" description="GH18" evidence="8">
    <location>
        <begin position="30"/>
        <end position="376"/>
    </location>
</feature>
<gene>
    <name evidence="9" type="ORF">SAMN04488033_101254</name>
</gene>
<dbReference type="PROSITE" id="PS01095">
    <property type="entry name" value="GH18_1"/>
    <property type="match status" value="1"/>
</dbReference>
<dbReference type="InterPro" id="IPR017853">
    <property type="entry name" value="GH"/>
</dbReference>
<name>A0A1I2K400_9FLAO</name>
<dbReference type="Pfam" id="PF00704">
    <property type="entry name" value="Glyco_hydro_18"/>
    <property type="match status" value="1"/>
</dbReference>
<keyword evidence="4" id="KW-0119">Carbohydrate metabolism</keyword>
<evidence type="ECO:0000259" key="8">
    <source>
        <dbReference type="PROSITE" id="PS51910"/>
    </source>
</evidence>
<keyword evidence="4" id="KW-0146">Chitin degradation</keyword>
<keyword evidence="10" id="KW-1185">Reference proteome</keyword>
<dbReference type="PROSITE" id="PS51910">
    <property type="entry name" value="GH18_2"/>
    <property type="match status" value="1"/>
</dbReference>
<dbReference type="Proteomes" id="UP000199116">
    <property type="component" value="Unassembled WGS sequence"/>
</dbReference>
<dbReference type="EC" id="3.2.1.14" evidence="2"/>
<keyword evidence="3 6" id="KW-0378">Hydrolase</keyword>
<sequence>MKRITIIFWCLSLCFFFNNLHMKAQGKQEKKIVAYIISENINDKFDEISAEKLTHINYAFANIKDGKIVAGNPKDKDRLKKINTLKKNNPELKILISVGGWTWSGGFSEAVATKAAREQFANNGISFLKNHKIDGIDLDWEYPGLPGAGNPHMPEDKQNFTSILKLFRKKLDSLGKIDQRNYLLTIATAATQEYLDNVELDKIHPYLDFINIMSYDYQGGWNDSTSHHTNLYVSETDPKDYKQSTQTAVKEHLAAGAPSEKIVVGMAFYGRGWHETENKNFGLHQKALGNAFSINYRDLKDSIETGKYKRHWDKEAKAPFLWREATGTFITYDDPQSIKEKACYILDNNLGGAMFWQYHGDDGELLKTLYAELKKH</sequence>